<keyword evidence="2" id="KW-1185">Reference proteome</keyword>
<dbReference type="RefSeq" id="WP_219760465.1">
    <property type="nucleotide sequence ID" value="NZ_JAHXRS010000029.1"/>
</dbReference>
<dbReference type="EMBL" id="JAHXRS010000029">
    <property type="protein sequence ID" value="MBW6396010.1"/>
    <property type="molecule type" value="Genomic_DNA"/>
</dbReference>
<proteinExistence type="predicted"/>
<dbReference type="Proteomes" id="UP000724268">
    <property type="component" value="Unassembled WGS sequence"/>
</dbReference>
<sequence length="303" mass="33884">MRTPFARLAPRWFDALLNSEGLTYRLLVRKARLCACQDARGSGPDPSCPVCGGVGYLWEDPPWEEREVELLVPASSEEADTRMSGPTGILPHAWAELVGVEGPNGPVSGARLEDGRLLLPPEAPRPALYRVRYRAPRQGRGHVQDMRLARTWADRGEVMEGDLLLTVPAQGPDGPNPAWEVRPHDQVVLLDHRLWVQQRMVRGVREALSHPWVLEVRGARAVLEGQEVSYPFGNAFTLSEGRVVWAPGQGPPPRTPYVLDYVAAPAYYVLADLGHRRHIEGWRLPRRLQLRLFEAYPGRGRGT</sequence>
<evidence type="ECO:0000313" key="1">
    <source>
        <dbReference type="EMBL" id="MBW6396010.1"/>
    </source>
</evidence>
<name>A0ABS7A155_9DEIN</name>
<comment type="caution">
    <text evidence="1">The sequence shown here is derived from an EMBL/GenBank/DDBJ whole genome shotgun (WGS) entry which is preliminary data.</text>
</comment>
<organism evidence="1 2">
    <name type="scientific">Thermus brevis</name>
    <dbReference type="NCBI Taxonomy" id="2862456"/>
    <lineage>
        <taxon>Bacteria</taxon>
        <taxon>Thermotogati</taxon>
        <taxon>Deinococcota</taxon>
        <taxon>Deinococci</taxon>
        <taxon>Thermales</taxon>
        <taxon>Thermaceae</taxon>
        <taxon>Thermus</taxon>
    </lineage>
</organism>
<protein>
    <submittedName>
        <fullName evidence="1">Uncharacterized protein</fullName>
    </submittedName>
</protein>
<reference evidence="1 2" key="1">
    <citation type="submission" date="2021-07" db="EMBL/GenBank/DDBJ databases">
        <title>Thermus aquaticus gen. n. and sp. n., a nonsporulating extreme thermophile.</title>
        <authorList>
            <person name="Hu C.-J."/>
            <person name="Li W.-J."/>
            <person name="Xian W.-D."/>
        </authorList>
    </citation>
    <scope>NUCLEOTIDE SEQUENCE [LARGE SCALE GENOMIC DNA]</scope>
    <source>
        <strain evidence="1 2">SYSU G05001</strain>
    </source>
</reference>
<gene>
    <name evidence="1" type="ORF">KZX47_12735</name>
</gene>
<accession>A0ABS7A155</accession>
<evidence type="ECO:0000313" key="2">
    <source>
        <dbReference type="Proteomes" id="UP000724268"/>
    </source>
</evidence>